<keyword evidence="8" id="KW-0175">Coiled coil</keyword>
<dbReference type="InterPro" id="IPR000352">
    <property type="entry name" value="Pep_chain_release_fac_I"/>
</dbReference>
<proteinExistence type="inferred from homology"/>
<gene>
    <name evidence="7 10" type="primary">prfA</name>
    <name evidence="10" type="ORF">GIY23_18140</name>
</gene>
<dbReference type="InterPro" id="IPR050057">
    <property type="entry name" value="Prokaryotic/Mito_RF"/>
</dbReference>
<feature type="domain" description="Prokaryotic-type class I peptide chain release factors" evidence="9">
    <location>
        <begin position="228"/>
        <end position="244"/>
    </location>
</feature>
<dbReference type="RefSeq" id="WP_154078952.1">
    <property type="nucleotide sequence ID" value="NZ_CP045929.1"/>
</dbReference>
<dbReference type="GO" id="GO:0016149">
    <property type="term" value="F:translation release factor activity, codon specific"/>
    <property type="evidence" value="ECO:0007669"/>
    <property type="project" value="UniProtKB-UniRule"/>
</dbReference>
<dbReference type="FunFam" id="3.30.70.1660:FF:000002">
    <property type="entry name" value="Peptide chain release factor 1"/>
    <property type="match status" value="1"/>
</dbReference>
<dbReference type="Proteomes" id="UP000371041">
    <property type="component" value="Chromosome"/>
</dbReference>
<keyword evidence="4 7" id="KW-0963">Cytoplasm</keyword>
<dbReference type="Pfam" id="PF03462">
    <property type="entry name" value="PCRF"/>
    <property type="match status" value="1"/>
</dbReference>
<dbReference type="KEGG" id="sace:GIY23_18140"/>
<dbReference type="PANTHER" id="PTHR43804:SF7">
    <property type="entry name" value="LD18447P"/>
    <property type="match status" value="1"/>
</dbReference>
<evidence type="ECO:0000313" key="10">
    <source>
        <dbReference type="EMBL" id="QGK72388.1"/>
    </source>
</evidence>
<evidence type="ECO:0000313" key="11">
    <source>
        <dbReference type="Proteomes" id="UP000371041"/>
    </source>
</evidence>
<reference evidence="11" key="1">
    <citation type="submission" date="2019-11" db="EMBL/GenBank/DDBJ databases">
        <title>The complete genome sequence of Saccharopolyspora sp. E2A.</title>
        <authorList>
            <person name="Zhang G."/>
        </authorList>
    </citation>
    <scope>NUCLEOTIDE SEQUENCE [LARGE SCALE GENOMIC DNA]</scope>
    <source>
        <strain evidence="11">E2A</strain>
    </source>
</reference>
<dbReference type="Gene3D" id="6.10.140.1950">
    <property type="match status" value="1"/>
</dbReference>
<evidence type="ECO:0000256" key="4">
    <source>
        <dbReference type="ARBA" id="ARBA00022490"/>
    </source>
</evidence>
<dbReference type="Pfam" id="PF00472">
    <property type="entry name" value="RF-1"/>
    <property type="match status" value="1"/>
</dbReference>
<dbReference type="Gene3D" id="3.30.70.1660">
    <property type="match status" value="1"/>
</dbReference>
<comment type="PTM">
    <text evidence="7">Methylated by PrmC. Methylation increases the termination efficiency of RF1.</text>
</comment>
<name>A0A5Q3QCU3_9PSEU</name>
<dbReference type="InterPro" id="IPR004373">
    <property type="entry name" value="RF-1"/>
</dbReference>
<dbReference type="SUPFAM" id="SSF75620">
    <property type="entry name" value="Release factor"/>
    <property type="match status" value="1"/>
</dbReference>
<comment type="subcellular location">
    <subcellularLocation>
        <location evidence="7">Cytoplasm</location>
    </subcellularLocation>
</comment>
<accession>A0A5Q3QCU3</accession>
<evidence type="ECO:0000256" key="7">
    <source>
        <dbReference type="HAMAP-Rule" id="MF_00093"/>
    </source>
</evidence>
<dbReference type="Gene3D" id="3.30.160.20">
    <property type="match status" value="1"/>
</dbReference>
<dbReference type="AlphaFoldDB" id="A0A5Q3QCU3"/>
<evidence type="ECO:0000256" key="1">
    <source>
        <dbReference type="ARBA" id="ARBA00002986"/>
    </source>
</evidence>
<organism evidence="10 11">
    <name type="scientific">Allosaccharopolyspora coralli</name>
    <dbReference type="NCBI Taxonomy" id="2665642"/>
    <lineage>
        <taxon>Bacteria</taxon>
        <taxon>Bacillati</taxon>
        <taxon>Actinomycetota</taxon>
        <taxon>Actinomycetes</taxon>
        <taxon>Pseudonocardiales</taxon>
        <taxon>Pseudonocardiaceae</taxon>
        <taxon>Allosaccharopolyspora</taxon>
    </lineage>
</organism>
<dbReference type="GO" id="GO:0005737">
    <property type="term" value="C:cytoplasm"/>
    <property type="evidence" value="ECO:0007669"/>
    <property type="project" value="UniProtKB-SubCell"/>
</dbReference>
<dbReference type="SMART" id="SM00937">
    <property type="entry name" value="PCRF"/>
    <property type="match status" value="1"/>
</dbReference>
<evidence type="ECO:0000259" key="9">
    <source>
        <dbReference type="PROSITE" id="PS00745"/>
    </source>
</evidence>
<evidence type="ECO:0000256" key="3">
    <source>
        <dbReference type="ARBA" id="ARBA00022481"/>
    </source>
</evidence>
<sequence>METSKVEGVLAEYVELEQRLADPDVHADQANARKLGRRYAELTPVVRVARELNQARSDLAAARELVSEDRSFEAEIDTLAETIPGLEAKLTELLLPRDSNDASDVVLEVKSGEGGEESALFAGDLLRMYLRFAERQGWRAEVLDATDSDLGGFKDVTVSVKGAAGSTSPDGVWSKLKFEGGVHRVQRVPVTESQGRVHTSAAGVMVYPETEDVEVEVDEKDLRIDVYRSSGPGGQSVNTTDSAVRITHVPTGVVVSCQNEKSQLQNKLRAIRVLQARLQAMADEEAQREAAETRRSQVRTVDRSERVRTYNFPENRISDHRINFKAYNLDQVLDGDLDAVLGALITADREERLGSDA</sequence>
<dbReference type="EMBL" id="CP045929">
    <property type="protein sequence ID" value="QGK72388.1"/>
    <property type="molecule type" value="Genomic_DNA"/>
</dbReference>
<dbReference type="HAMAP" id="MF_00093">
    <property type="entry name" value="Rel_fac_1"/>
    <property type="match status" value="1"/>
</dbReference>
<comment type="function">
    <text evidence="1 7">Peptide chain release factor 1 directs the termination of translation in response to the peptide chain termination codons UAG and UAA.</text>
</comment>
<dbReference type="InterPro" id="IPR045853">
    <property type="entry name" value="Pep_chain_release_fac_I_sf"/>
</dbReference>
<comment type="similarity">
    <text evidence="2 7">Belongs to the prokaryotic/mitochondrial release factor family.</text>
</comment>
<protein>
    <recommendedName>
        <fullName evidence="6 7">Peptide chain release factor 1</fullName>
        <shortName evidence="7">RF-1</shortName>
    </recommendedName>
</protein>
<keyword evidence="3 7" id="KW-0488">Methylation</keyword>
<dbReference type="NCBIfam" id="TIGR00019">
    <property type="entry name" value="prfA"/>
    <property type="match status" value="1"/>
</dbReference>
<dbReference type="NCBIfam" id="NF001859">
    <property type="entry name" value="PRK00591.1"/>
    <property type="match status" value="1"/>
</dbReference>
<evidence type="ECO:0000256" key="2">
    <source>
        <dbReference type="ARBA" id="ARBA00010835"/>
    </source>
</evidence>
<keyword evidence="11" id="KW-1185">Reference proteome</keyword>
<dbReference type="PANTHER" id="PTHR43804">
    <property type="entry name" value="LD18447P"/>
    <property type="match status" value="1"/>
</dbReference>
<feature type="modified residue" description="N5-methylglutamine" evidence="7">
    <location>
        <position position="235"/>
    </location>
</feature>
<evidence type="ECO:0000256" key="8">
    <source>
        <dbReference type="SAM" id="Coils"/>
    </source>
</evidence>
<dbReference type="PROSITE" id="PS00745">
    <property type="entry name" value="RF_PROK_I"/>
    <property type="match status" value="1"/>
</dbReference>
<keyword evidence="5 7" id="KW-0648">Protein biosynthesis</keyword>
<evidence type="ECO:0000256" key="5">
    <source>
        <dbReference type="ARBA" id="ARBA00022917"/>
    </source>
</evidence>
<dbReference type="FunFam" id="3.30.160.20:FF:000004">
    <property type="entry name" value="Peptide chain release factor 1"/>
    <property type="match status" value="1"/>
</dbReference>
<dbReference type="InterPro" id="IPR005139">
    <property type="entry name" value="PCRF"/>
</dbReference>
<evidence type="ECO:0000256" key="6">
    <source>
        <dbReference type="ARBA" id="ARBA00050039"/>
    </source>
</evidence>
<feature type="coiled-coil region" evidence="8">
    <location>
        <begin position="257"/>
        <end position="284"/>
    </location>
</feature>